<keyword evidence="1" id="KW-0812">Transmembrane</keyword>
<feature type="transmembrane region" description="Helical" evidence="1">
    <location>
        <begin position="133"/>
        <end position="154"/>
    </location>
</feature>
<name>A0A7J7J8U8_BUGNE</name>
<keyword evidence="1" id="KW-1133">Transmembrane helix</keyword>
<dbReference type="AlphaFoldDB" id="A0A7J7J8U8"/>
<gene>
    <name evidence="2" type="ORF">EB796_019548</name>
</gene>
<organism evidence="2 3">
    <name type="scientific">Bugula neritina</name>
    <name type="common">Brown bryozoan</name>
    <name type="synonym">Sertularia neritina</name>
    <dbReference type="NCBI Taxonomy" id="10212"/>
    <lineage>
        <taxon>Eukaryota</taxon>
        <taxon>Metazoa</taxon>
        <taxon>Spiralia</taxon>
        <taxon>Lophotrochozoa</taxon>
        <taxon>Bryozoa</taxon>
        <taxon>Gymnolaemata</taxon>
        <taxon>Cheilostomatida</taxon>
        <taxon>Flustrina</taxon>
        <taxon>Buguloidea</taxon>
        <taxon>Bugulidae</taxon>
        <taxon>Bugula</taxon>
    </lineage>
</organism>
<feature type="transmembrane region" description="Helical" evidence="1">
    <location>
        <begin position="103"/>
        <end position="127"/>
    </location>
</feature>
<protein>
    <submittedName>
        <fullName evidence="2">Uncharacterized protein</fullName>
    </submittedName>
</protein>
<sequence>MELPGVDALKHLSNREQLTTTIKGLDEHFGQEANIPSFGTPAEVLAYGAVTNLFESIMSAVRTTEGDSIEISKSILESEYAKLEQTKCQQLKEHKEDRAQAKLYTIAAVAAGGLGAAALGAVGGLVFGPAIAAAPIIAGLAIEGGTATAIGATVGSQQES</sequence>
<keyword evidence="3" id="KW-1185">Reference proteome</keyword>
<dbReference type="EMBL" id="VXIV02002893">
    <property type="protein sequence ID" value="KAF6022144.1"/>
    <property type="molecule type" value="Genomic_DNA"/>
</dbReference>
<keyword evidence="1" id="KW-0472">Membrane</keyword>
<proteinExistence type="predicted"/>
<reference evidence="2" key="1">
    <citation type="submission" date="2020-06" db="EMBL/GenBank/DDBJ databases">
        <title>Draft genome of Bugula neritina, a colonial animal packing powerful symbionts and potential medicines.</title>
        <authorList>
            <person name="Rayko M."/>
        </authorList>
    </citation>
    <scope>NUCLEOTIDE SEQUENCE [LARGE SCALE GENOMIC DNA]</scope>
    <source>
        <strain evidence="2">Kwan_BN1</strain>
    </source>
</reference>
<accession>A0A7J7J8U8</accession>
<evidence type="ECO:0000256" key="1">
    <source>
        <dbReference type="SAM" id="Phobius"/>
    </source>
</evidence>
<dbReference type="Proteomes" id="UP000593567">
    <property type="component" value="Unassembled WGS sequence"/>
</dbReference>
<evidence type="ECO:0000313" key="3">
    <source>
        <dbReference type="Proteomes" id="UP000593567"/>
    </source>
</evidence>
<comment type="caution">
    <text evidence="2">The sequence shown here is derived from an EMBL/GenBank/DDBJ whole genome shotgun (WGS) entry which is preliminary data.</text>
</comment>
<evidence type="ECO:0000313" key="2">
    <source>
        <dbReference type="EMBL" id="KAF6022144.1"/>
    </source>
</evidence>